<dbReference type="AlphaFoldDB" id="A0A538TZ41"/>
<dbReference type="EMBL" id="VBPB01000376">
    <property type="protein sequence ID" value="TMQ68789.1"/>
    <property type="molecule type" value="Genomic_DNA"/>
</dbReference>
<dbReference type="GO" id="GO:0015562">
    <property type="term" value="F:efflux transmembrane transporter activity"/>
    <property type="evidence" value="ECO:0007669"/>
    <property type="project" value="TreeGrafter"/>
</dbReference>
<dbReference type="PANTHER" id="PTHR30469">
    <property type="entry name" value="MULTIDRUG RESISTANCE PROTEIN MDTA"/>
    <property type="match status" value="1"/>
</dbReference>
<evidence type="ECO:0000259" key="2">
    <source>
        <dbReference type="Pfam" id="PF25876"/>
    </source>
</evidence>
<protein>
    <submittedName>
        <fullName evidence="3">Efflux RND transporter periplasmic adaptor subunit</fullName>
    </submittedName>
</protein>
<dbReference type="PANTHER" id="PTHR30469:SF15">
    <property type="entry name" value="HLYD FAMILY OF SECRETION PROTEINS"/>
    <property type="match status" value="1"/>
</dbReference>
<feature type="domain" description="Multidrug resistance protein MdtA-like alpha-helical hairpin" evidence="2">
    <location>
        <begin position="111"/>
        <end position="177"/>
    </location>
</feature>
<dbReference type="Proteomes" id="UP000319771">
    <property type="component" value="Unassembled WGS sequence"/>
</dbReference>
<organism evidence="3 4">
    <name type="scientific">Eiseniibacteriota bacterium</name>
    <dbReference type="NCBI Taxonomy" id="2212470"/>
    <lineage>
        <taxon>Bacteria</taxon>
        <taxon>Candidatus Eiseniibacteriota</taxon>
    </lineage>
</organism>
<evidence type="ECO:0000313" key="4">
    <source>
        <dbReference type="Proteomes" id="UP000319771"/>
    </source>
</evidence>
<dbReference type="Pfam" id="PF25876">
    <property type="entry name" value="HH_MFP_RND"/>
    <property type="match status" value="1"/>
</dbReference>
<dbReference type="SUPFAM" id="SSF111369">
    <property type="entry name" value="HlyD-like secretion proteins"/>
    <property type="match status" value="1"/>
</dbReference>
<feature type="non-terminal residue" evidence="3">
    <location>
        <position position="335"/>
    </location>
</feature>
<comment type="similarity">
    <text evidence="1">Belongs to the membrane fusion protein (MFP) (TC 8.A.1) family.</text>
</comment>
<proteinExistence type="inferred from homology"/>
<dbReference type="InterPro" id="IPR058624">
    <property type="entry name" value="MdtA-like_HH"/>
</dbReference>
<reference evidence="3 4" key="1">
    <citation type="journal article" date="2019" name="Nat. Microbiol.">
        <title>Mediterranean grassland soil C-N compound turnover is dependent on rainfall and depth, and is mediated by genomically divergent microorganisms.</title>
        <authorList>
            <person name="Diamond S."/>
            <person name="Andeer P.F."/>
            <person name="Li Z."/>
            <person name="Crits-Christoph A."/>
            <person name="Burstein D."/>
            <person name="Anantharaman K."/>
            <person name="Lane K.R."/>
            <person name="Thomas B.C."/>
            <person name="Pan C."/>
            <person name="Northen T.R."/>
            <person name="Banfield J.F."/>
        </authorList>
    </citation>
    <scope>NUCLEOTIDE SEQUENCE [LARGE SCALE GENOMIC DNA]</scope>
    <source>
        <strain evidence="3">WS_11</strain>
    </source>
</reference>
<accession>A0A538TZ41</accession>
<name>A0A538TZ41_UNCEI</name>
<comment type="caution">
    <text evidence="3">The sequence shown here is derived from an EMBL/GenBank/DDBJ whole genome shotgun (WGS) entry which is preliminary data.</text>
</comment>
<dbReference type="InterPro" id="IPR006143">
    <property type="entry name" value="RND_pump_MFP"/>
</dbReference>
<dbReference type="GO" id="GO:1990281">
    <property type="term" value="C:efflux pump complex"/>
    <property type="evidence" value="ECO:0007669"/>
    <property type="project" value="TreeGrafter"/>
</dbReference>
<dbReference type="Gene3D" id="2.40.30.170">
    <property type="match status" value="1"/>
</dbReference>
<evidence type="ECO:0000256" key="1">
    <source>
        <dbReference type="ARBA" id="ARBA00009477"/>
    </source>
</evidence>
<dbReference type="Gene3D" id="2.40.50.100">
    <property type="match status" value="2"/>
</dbReference>
<evidence type="ECO:0000313" key="3">
    <source>
        <dbReference type="EMBL" id="TMQ68789.1"/>
    </source>
</evidence>
<gene>
    <name evidence="3" type="ORF">E6K81_16350</name>
</gene>
<dbReference type="NCBIfam" id="TIGR01730">
    <property type="entry name" value="RND_mfp"/>
    <property type="match status" value="1"/>
</dbReference>
<sequence>MRRGARGWVIGASAVVLIVALRATACRPRPIEVEVTNAGRGAVEDAVTNSQAGTVKARFRARVGAERAGRVAAIPHREGARVKAGQPLLLLDESTARTQLDAARREREAASAAAGAATAEATLAQQQYDRTATLFATKMVSPGDMDQAKSKLESAKAALAGAEARVKGAGAAVTLAQDELDHLRVLAPFDGVVSDRFVEVGESVVPGQPVLEVVALDRLYVSAPLDEIDIGRVREGLPARVTLDPYRGRVWRGVVSRVSPVVNDVKEQNRTLVVEVELTPDPTAPEPKPGTSADVEIILARRDPVLRVPTNAVIEGKRVLLVDHGQAVARDVKTG</sequence>